<proteinExistence type="predicted"/>
<organism evidence="1">
    <name type="scientific">Arion vulgaris</name>
    <dbReference type="NCBI Taxonomy" id="1028688"/>
    <lineage>
        <taxon>Eukaryota</taxon>
        <taxon>Metazoa</taxon>
        <taxon>Spiralia</taxon>
        <taxon>Lophotrochozoa</taxon>
        <taxon>Mollusca</taxon>
        <taxon>Gastropoda</taxon>
        <taxon>Heterobranchia</taxon>
        <taxon>Euthyneura</taxon>
        <taxon>Panpulmonata</taxon>
        <taxon>Eupulmonata</taxon>
        <taxon>Stylommatophora</taxon>
        <taxon>Helicina</taxon>
        <taxon>Arionoidea</taxon>
        <taxon>Arionidae</taxon>
        <taxon>Arion</taxon>
    </lineage>
</organism>
<gene>
    <name evidence="1" type="primary">ORF17319</name>
</gene>
<dbReference type="EMBL" id="HACG01005722">
    <property type="protein sequence ID" value="CEK52587.1"/>
    <property type="molecule type" value="Transcribed_RNA"/>
</dbReference>
<name>A0A0B6Y8C9_9EUPU</name>
<reference evidence="1" key="1">
    <citation type="submission" date="2014-12" db="EMBL/GenBank/DDBJ databases">
        <title>Insight into the proteome of Arion vulgaris.</title>
        <authorList>
            <person name="Aradska J."/>
            <person name="Bulat T."/>
            <person name="Smidak R."/>
            <person name="Sarate P."/>
            <person name="Gangsoo J."/>
            <person name="Sialana F."/>
            <person name="Bilban M."/>
            <person name="Lubec G."/>
        </authorList>
    </citation>
    <scope>NUCLEOTIDE SEQUENCE</scope>
    <source>
        <tissue evidence="1">Skin</tissue>
    </source>
</reference>
<dbReference type="AlphaFoldDB" id="A0A0B6Y8C9"/>
<sequence length="62" mass="7424">MFRLYELLLDQRLFPSQKCYGARSIKKTYIHWHHLSRTFYQSCCVQPSGHICVLIVDHPSDR</sequence>
<accession>A0A0B6Y8C9</accession>
<evidence type="ECO:0000313" key="1">
    <source>
        <dbReference type="EMBL" id="CEK52587.1"/>
    </source>
</evidence>
<protein>
    <submittedName>
        <fullName evidence="1">Uncharacterized protein</fullName>
    </submittedName>
</protein>